<dbReference type="Proteomes" id="UP000502756">
    <property type="component" value="Chromosome"/>
</dbReference>
<dbReference type="SUPFAM" id="SSF82784">
    <property type="entry name" value="OsmC-like"/>
    <property type="match status" value="1"/>
</dbReference>
<protein>
    <submittedName>
        <fullName evidence="1">OsmC family protein</fullName>
    </submittedName>
</protein>
<name>A0A6M5YAI9_9BACT</name>
<dbReference type="AlphaFoldDB" id="A0A6M5YAI9"/>
<evidence type="ECO:0000313" key="1">
    <source>
        <dbReference type="EMBL" id="QJW89862.1"/>
    </source>
</evidence>
<dbReference type="InterPro" id="IPR015946">
    <property type="entry name" value="KH_dom-like_a/b"/>
</dbReference>
<dbReference type="InterPro" id="IPR003718">
    <property type="entry name" value="OsmC/Ohr_fam"/>
</dbReference>
<dbReference type="Pfam" id="PF02566">
    <property type="entry name" value="OsmC"/>
    <property type="match status" value="1"/>
</dbReference>
<keyword evidence="2" id="KW-1185">Reference proteome</keyword>
<proteinExistence type="predicted"/>
<sequence length="132" mass="14213">MRISANIKSSFNQHEITVRTDESVKELQISPKPSGFGSSINGGELLLLSLATCFCNDIYREAAKRNIPVSGVEVAFTGDFGAAGEPGTNFNYTANVMSDAPTADIEALITYTDQIAEIHNTLRNGLSITLTR</sequence>
<accession>A0A6M5YAI9</accession>
<dbReference type="RefSeq" id="WP_171739707.1">
    <property type="nucleotide sequence ID" value="NZ_CP053435.1"/>
</dbReference>
<dbReference type="KEGG" id="stae:HNV11_10980"/>
<gene>
    <name evidence="1" type="ORF">HNV11_10980</name>
</gene>
<dbReference type="EMBL" id="CP053435">
    <property type="protein sequence ID" value="QJW89862.1"/>
    <property type="molecule type" value="Genomic_DNA"/>
</dbReference>
<organism evidence="1 2">
    <name type="scientific">Spirosoma taeanense</name>
    <dbReference type="NCBI Taxonomy" id="2735870"/>
    <lineage>
        <taxon>Bacteria</taxon>
        <taxon>Pseudomonadati</taxon>
        <taxon>Bacteroidota</taxon>
        <taxon>Cytophagia</taxon>
        <taxon>Cytophagales</taxon>
        <taxon>Cytophagaceae</taxon>
        <taxon>Spirosoma</taxon>
    </lineage>
</organism>
<evidence type="ECO:0000313" key="2">
    <source>
        <dbReference type="Proteomes" id="UP000502756"/>
    </source>
</evidence>
<dbReference type="Gene3D" id="3.30.300.20">
    <property type="match status" value="1"/>
</dbReference>
<dbReference type="InterPro" id="IPR036102">
    <property type="entry name" value="OsmC/Ohrsf"/>
</dbReference>
<reference evidence="1 2" key="1">
    <citation type="submission" date="2020-05" db="EMBL/GenBank/DDBJ databases">
        <title>Genome sequencing of Spirosoma sp. TS118.</title>
        <authorList>
            <person name="Lee J.-H."/>
            <person name="Jeong S."/>
            <person name="Zhao L."/>
            <person name="Jung J.-H."/>
            <person name="Kim M.-K."/>
            <person name="Lim S."/>
        </authorList>
    </citation>
    <scope>NUCLEOTIDE SEQUENCE [LARGE SCALE GENOMIC DNA]</scope>
    <source>
        <strain evidence="1 2">TS118</strain>
    </source>
</reference>